<evidence type="ECO:0000313" key="3">
    <source>
        <dbReference type="Proteomes" id="UP001254848"/>
    </source>
</evidence>
<feature type="domain" description="MobA-like NTP transferase" evidence="1">
    <location>
        <begin position="4"/>
        <end position="164"/>
    </location>
</feature>
<dbReference type="Pfam" id="PF12804">
    <property type="entry name" value="NTP_transf_3"/>
    <property type="match status" value="1"/>
</dbReference>
<protein>
    <submittedName>
        <fullName evidence="2">Nucleotidyltransferase family protein</fullName>
    </submittedName>
</protein>
<dbReference type="InterPro" id="IPR025877">
    <property type="entry name" value="MobA-like_NTP_Trfase"/>
</dbReference>
<reference evidence="2 3" key="1">
    <citation type="submission" date="2023-07" db="EMBL/GenBank/DDBJ databases">
        <title>The novel representative of Negativicutes class, Anaeroselena agilis gen. nov. sp. nov.</title>
        <authorList>
            <person name="Prokofeva M.I."/>
            <person name="Elcheninov A.G."/>
            <person name="Klyukina A."/>
            <person name="Kublanov I.V."/>
            <person name="Frolov E.N."/>
            <person name="Podosokorskaya O.A."/>
        </authorList>
    </citation>
    <scope>NUCLEOTIDE SEQUENCE [LARGE SCALE GENOMIC DNA]</scope>
    <source>
        <strain evidence="2 3">4137-cl</strain>
    </source>
</reference>
<name>A0ABU3NUP6_9FIRM</name>
<dbReference type="Proteomes" id="UP001254848">
    <property type="component" value="Unassembled WGS sequence"/>
</dbReference>
<sequence length="203" mass="21034">MIAAVVLAAGGSRRMGRPKQLLPLAGRPLVWHVAAAACRSVAGEVLVVTGAEQTAVKAAVACLPAKVIPNQSWREGQASSLKAGLNAVSPSARAVIFLLADQPLVTPELIDSLAAAWRAGGGSIVAPVAGGRRGNPVLFDLGRWLQPLTALAGDAGARTVIAANPDQLTAVPVVDEAMFFDVDTPDQYEEIKRLYKAIHPGGH</sequence>
<gene>
    <name evidence="2" type="ORF">Q4T40_04625</name>
</gene>
<evidence type="ECO:0000259" key="1">
    <source>
        <dbReference type="Pfam" id="PF12804"/>
    </source>
</evidence>
<dbReference type="InterPro" id="IPR029044">
    <property type="entry name" value="Nucleotide-diphossugar_trans"/>
</dbReference>
<dbReference type="EMBL" id="JAUOZS010000001">
    <property type="protein sequence ID" value="MDT8900522.1"/>
    <property type="molecule type" value="Genomic_DNA"/>
</dbReference>
<dbReference type="PANTHER" id="PTHR43777:SF1">
    <property type="entry name" value="MOLYBDENUM COFACTOR CYTIDYLYLTRANSFERASE"/>
    <property type="match status" value="1"/>
</dbReference>
<dbReference type="CDD" id="cd04182">
    <property type="entry name" value="GT_2_like_f"/>
    <property type="match status" value="1"/>
</dbReference>
<dbReference type="RefSeq" id="WP_413779060.1">
    <property type="nucleotide sequence ID" value="NZ_JAUOZS010000001.1"/>
</dbReference>
<proteinExistence type="predicted"/>
<organism evidence="2 3">
    <name type="scientific">Anaeroselena agilis</name>
    <dbReference type="NCBI Taxonomy" id="3063788"/>
    <lineage>
        <taxon>Bacteria</taxon>
        <taxon>Bacillati</taxon>
        <taxon>Bacillota</taxon>
        <taxon>Negativicutes</taxon>
        <taxon>Acetonemataceae</taxon>
        <taxon>Anaeroselena</taxon>
    </lineage>
</organism>
<dbReference type="Gene3D" id="3.90.550.10">
    <property type="entry name" value="Spore Coat Polysaccharide Biosynthesis Protein SpsA, Chain A"/>
    <property type="match status" value="1"/>
</dbReference>
<keyword evidence="3" id="KW-1185">Reference proteome</keyword>
<dbReference type="PANTHER" id="PTHR43777">
    <property type="entry name" value="MOLYBDENUM COFACTOR CYTIDYLYLTRANSFERASE"/>
    <property type="match status" value="1"/>
</dbReference>
<accession>A0ABU3NUP6</accession>
<evidence type="ECO:0000313" key="2">
    <source>
        <dbReference type="EMBL" id="MDT8900522.1"/>
    </source>
</evidence>
<dbReference type="SUPFAM" id="SSF53448">
    <property type="entry name" value="Nucleotide-diphospho-sugar transferases"/>
    <property type="match status" value="1"/>
</dbReference>
<comment type="caution">
    <text evidence="2">The sequence shown here is derived from an EMBL/GenBank/DDBJ whole genome shotgun (WGS) entry which is preliminary data.</text>
</comment>